<dbReference type="Gene3D" id="3.90.1340.10">
    <property type="entry name" value="Phage tail collar domain"/>
    <property type="match status" value="1"/>
</dbReference>
<protein>
    <submittedName>
        <fullName evidence="4">Tail fiber protein</fullName>
    </submittedName>
</protein>
<dbReference type="EMBL" id="JAOTJC010000013">
    <property type="protein sequence ID" value="MCU7555878.1"/>
    <property type="molecule type" value="Genomic_DNA"/>
</dbReference>
<dbReference type="SUPFAM" id="SSF88874">
    <property type="entry name" value="Receptor-binding domain of short tail fibre protein gp12"/>
    <property type="match status" value="1"/>
</dbReference>
<evidence type="ECO:0000256" key="2">
    <source>
        <dbReference type="SAM" id="SignalP"/>
    </source>
</evidence>
<evidence type="ECO:0000259" key="3">
    <source>
        <dbReference type="Pfam" id="PF07484"/>
    </source>
</evidence>
<feature type="domain" description="Phage tail collar" evidence="3">
    <location>
        <begin position="30"/>
        <end position="86"/>
    </location>
</feature>
<keyword evidence="2" id="KW-0732">Signal</keyword>
<evidence type="ECO:0000313" key="4">
    <source>
        <dbReference type="EMBL" id="MCU7555878.1"/>
    </source>
</evidence>
<name>A0ABT2VSI3_9ALTE</name>
<keyword evidence="5" id="KW-1185">Reference proteome</keyword>
<feature type="region of interest" description="Disordered" evidence="1">
    <location>
        <begin position="119"/>
        <end position="165"/>
    </location>
</feature>
<reference evidence="5" key="1">
    <citation type="submission" date="2023-07" db="EMBL/GenBank/DDBJ databases">
        <title>Study on multiphase classification of strain Alteromonas salexigens isolated from the Yellow Sea.</title>
        <authorList>
            <person name="Sun L."/>
        </authorList>
    </citation>
    <scope>NUCLEOTIDE SEQUENCE [LARGE SCALE GENOMIC DNA]</scope>
    <source>
        <strain evidence="5">ASW11-19</strain>
    </source>
</reference>
<dbReference type="Proteomes" id="UP001209257">
    <property type="component" value="Unassembled WGS sequence"/>
</dbReference>
<organism evidence="4 5">
    <name type="scientific">Alteromonas salexigens</name>
    <dbReference type="NCBI Taxonomy" id="2982530"/>
    <lineage>
        <taxon>Bacteria</taxon>
        <taxon>Pseudomonadati</taxon>
        <taxon>Pseudomonadota</taxon>
        <taxon>Gammaproteobacteria</taxon>
        <taxon>Alteromonadales</taxon>
        <taxon>Alteromonadaceae</taxon>
        <taxon>Alteromonas/Salinimonas group</taxon>
        <taxon>Alteromonas</taxon>
    </lineage>
</organism>
<feature type="chain" id="PRO_5047333096" evidence="2">
    <location>
        <begin position="26"/>
        <end position="196"/>
    </location>
</feature>
<gene>
    <name evidence="4" type="ORF">OCL06_14905</name>
</gene>
<dbReference type="RefSeq" id="WP_262995980.1">
    <property type="nucleotide sequence ID" value="NZ_JAOTJC010000013.1"/>
</dbReference>
<dbReference type="InterPro" id="IPR011083">
    <property type="entry name" value="Phage_tail_collar_dom"/>
</dbReference>
<evidence type="ECO:0000256" key="1">
    <source>
        <dbReference type="SAM" id="MobiDB-lite"/>
    </source>
</evidence>
<feature type="signal peptide" evidence="2">
    <location>
        <begin position="1"/>
        <end position="25"/>
    </location>
</feature>
<dbReference type="InterPro" id="IPR037053">
    <property type="entry name" value="Phage_tail_collar_dom_sf"/>
</dbReference>
<comment type="caution">
    <text evidence="4">The sequence shown here is derived from an EMBL/GenBank/DDBJ whole genome shotgun (WGS) entry which is preliminary data.</text>
</comment>
<sequence>MRKLSFVCSVALAAASLQVTAPAVAEPLLGEIRFVGFNFAPRGWAECDGQLLPISQNSALFSILGTIYGGDGRTTFALPDMRGRTPVHAGSGPGLSSYTLGARTGTESNRLTLANMPPHHHHVQATNSSARTSSPASNTLARTRSNGRAYVNEDPNVTLHPSSIAETGTAAPVDNMQPFTTLNCIIATQGLFPSRN</sequence>
<accession>A0ABT2VSI3</accession>
<evidence type="ECO:0000313" key="5">
    <source>
        <dbReference type="Proteomes" id="UP001209257"/>
    </source>
</evidence>
<feature type="compositionally biased region" description="Polar residues" evidence="1">
    <location>
        <begin position="124"/>
        <end position="146"/>
    </location>
</feature>
<dbReference type="Pfam" id="PF07484">
    <property type="entry name" value="Collar"/>
    <property type="match status" value="1"/>
</dbReference>
<proteinExistence type="predicted"/>